<evidence type="ECO:0000313" key="1">
    <source>
        <dbReference type="EMBL" id="EEY18815.1"/>
    </source>
</evidence>
<dbReference type="RefSeq" id="XP_003005318.1">
    <property type="nucleotide sequence ID" value="XM_003005272.1"/>
</dbReference>
<dbReference type="KEGG" id="val:VDBG_04924"/>
<dbReference type="PANTHER" id="PTHR46082:SF11">
    <property type="entry name" value="AAA+ ATPASE DOMAIN-CONTAINING PROTEIN-RELATED"/>
    <property type="match status" value="1"/>
</dbReference>
<dbReference type="OrthoDB" id="1577640at2759"/>
<keyword evidence="2" id="KW-1185">Reference proteome</keyword>
<name>C9SIP2_VERA1</name>
<protein>
    <submittedName>
        <fullName evidence="1">Pfs domain-containing protein</fullName>
    </submittedName>
</protein>
<dbReference type="Proteomes" id="UP000008698">
    <property type="component" value="Unassembled WGS sequence"/>
</dbReference>
<dbReference type="SUPFAM" id="SSF53167">
    <property type="entry name" value="Purine and uridine phosphorylases"/>
    <property type="match status" value="1"/>
</dbReference>
<dbReference type="EMBL" id="DS985218">
    <property type="protein sequence ID" value="EEY18815.1"/>
    <property type="molecule type" value="Genomic_DNA"/>
</dbReference>
<accession>C9SIP2</accession>
<dbReference type="GO" id="GO:0003824">
    <property type="term" value="F:catalytic activity"/>
    <property type="evidence" value="ECO:0007669"/>
    <property type="project" value="InterPro"/>
</dbReference>
<dbReference type="InterPro" id="IPR035994">
    <property type="entry name" value="Nucleoside_phosphorylase_sf"/>
</dbReference>
<reference evidence="2" key="1">
    <citation type="journal article" date="2011" name="PLoS Pathog.">
        <title>Comparative genomics yields insights into niche adaptation of plant vascular wilt pathogens.</title>
        <authorList>
            <person name="Klosterman S.J."/>
            <person name="Subbarao K.V."/>
            <person name="Kang S."/>
            <person name="Veronese P."/>
            <person name="Gold S.E."/>
            <person name="Thomma B.P.H.J."/>
            <person name="Chen Z."/>
            <person name="Henrissat B."/>
            <person name="Lee Y.-H."/>
            <person name="Park J."/>
            <person name="Garcia-Pedrajas M.D."/>
            <person name="Barbara D.J."/>
            <person name="Anchieta A."/>
            <person name="de Jonge R."/>
            <person name="Santhanam P."/>
            <person name="Maruthachalam K."/>
            <person name="Atallah Z."/>
            <person name="Amyotte S.G."/>
            <person name="Paz Z."/>
            <person name="Inderbitzin P."/>
            <person name="Hayes R.J."/>
            <person name="Heiman D.I."/>
            <person name="Young S."/>
            <person name="Zeng Q."/>
            <person name="Engels R."/>
            <person name="Galagan J."/>
            <person name="Cuomo C.A."/>
            <person name="Dobinson K.F."/>
            <person name="Ma L.-J."/>
        </authorList>
    </citation>
    <scope>NUCLEOTIDE SEQUENCE [LARGE SCALE GENOMIC DNA]</scope>
    <source>
        <strain evidence="2">VaMs.102 / ATCC MYA-4576 / FGSC 10136</strain>
    </source>
</reference>
<proteinExistence type="predicted"/>
<dbReference type="GO" id="GO:0009116">
    <property type="term" value="P:nucleoside metabolic process"/>
    <property type="evidence" value="ECO:0007669"/>
    <property type="project" value="InterPro"/>
</dbReference>
<dbReference type="PANTHER" id="PTHR46082">
    <property type="entry name" value="ATP/GTP-BINDING PROTEIN-RELATED"/>
    <property type="match status" value="1"/>
</dbReference>
<gene>
    <name evidence="1" type="ORF">VDBG_04924</name>
</gene>
<dbReference type="OMA" id="RIQDERF"/>
<dbReference type="AlphaFoldDB" id="C9SIP2"/>
<dbReference type="HOGENOM" id="CLU_000288_34_22_1"/>
<dbReference type="InterPro" id="IPR053137">
    <property type="entry name" value="NLR-like"/>
</dbReference>
<dbReference type="eggNOG" id="KOG4177">
    <property type="taxonomic scope" value="Eukaryota"/>
</dbReference>
<organism evidence="2">
    <name type="scientific">Verticillium alfalfae (strain VaMs.102 / ATCC MYA-4576 / FGSC 10136)</name>
    <name type="common">Verticillium wilt of alfalfa</name>
    <name type="synonym">Verticillium albo-atrum</name>
    <dbReference type="NCBI Taxonomy" id="526221"/>
    <lineage>
        <taxon>Eukaryota</taxon>
        <taxon>Fungi</taxon>
        <taxon>Dikarya</taxon>
        <taxon>Ascomycota</taxon>
        <taxon>Pezizomycotina</taxon>
        <taxon>Sordariomycetes</taxon>
        <taxon>Hypocreomycetidae</taxon>
        <taxon>Glomerellales</taxon>
        <taxon>Plectosphaerellaceae</taxon>
        <taxon>Verticillium</taxon>
    </lineage>
</organism>
<evidence type="ECO:0000313" key="2">
    <source>
        <dbReference type="Proteomes" id="UP000008698"/>
    </source>
</evidence>
<sequence length="332" mass="36352">MADPDVYTVGWICALVVELVAAKAFLDKVHDDPERLSPNDTNTYSLGEIGGHNIVIAALPTGDLRPSAAAVVAMQMQNSFPNIQFCLSVGTAGGAPSPKNDIRLGDVIVSCPRGTQGGVFQYDSGRRIQDERFEFRGHLNKPPCLLQTVIGNLEARYQQHGHNLDKAAAAAAQRLARGAHYRQPPKTTDRLFLSTCTHPSRSNQSCSQVCDTHAGVLQRRDRDQADGRFMVHYGLVASGSRLVRDAAFRDNLVGTHDVLCFEMQAAGLMNALPCLVVRGISNYSDTHKNDEWQGFAAMMAAAYAADLLREVPSIAHRREVDRVWVLDSGKWL</sequence>
<dbReference type="Gene3D" id="3.40.50.1580">
    <property type="entry name" value="Nucleoside phosphorylase domain"/>
    <property type="match status" value="1"/>
</dbReference>
<dbReference type="GeneID" id="9530538"/>